<dbReference type="InterPro" id="IPR036249">
    <property type="entry name" value="Thioredoxin-like_sf"/>
</dbReference>
<dbReference type="InterPro" id="IPR004045">
    <property type="entry name" value="Glutathione_S-Trfase_N"/>
</dbReference>
<keyword evidence="3" id="KW-0808">Transferase</keyword>
<evidence type="ECO:0000313" key="4">
    <source>
        <dbReference type="Proteomes" id="UP000198977"/>
    </source>
</evidence>
<name>A0A1I1VLL0_9RHOB</name>
<evidence type="ECO:0000259" key="1">
    <source>
        <dbReference type="PROSITE" id="PS50404"/>
    </source>
</evidence>
<dbReference type="PANTHER" id="PTHR44051:SF8">
    <property type="entry name" value="GLUTATHIONE S-TRANSFERASE GSTA"/>
    <property type="match status" value="1"/>
</dbReference>
<organism evidence="3 4">
    <name type="scientific">Sulfitobacter brevis</name>
    <dbReference type="NCBI Taxonomy" id="74348"/>
    <lineage>
        <taxon>Bacteria</taxon>
        <taxon>Pseudomonadati</taxon>
        <taxon>Pseudomonadota</taxon>
        <taxon>Alphaproteobacteria</taxon>
        <taxon>Rhodobacterales</taxon>
        <taxon>Roseobacteraceae</taxon>
        <taxon>Sulfitobacter</taxon>
    </lineage>
</organism>
<dbReference type="Pfam" id="PF02798">
    <property type="entry name" value="GST_N"/>
    <property type="match status" value="1"/>
</dbReference>
<dbReference type="Gene3D" id="3.40.30.10">
    <property type="entry name" value="Glutaredoxin"/>
    <property type="match status" value="1"/>
</dbReference>
<dbReference type="PROSITE" id="PS50405">
    <property type="entry name" value="GST_CTER"/>
    <property type="match status" value="1"/>
</dbReference>
<dbReference type="SFLD" id="SFLDG00358">
    <property type="entry name" value="Main_(cytGST)"/>
    <property type="match status" value="1"/>
</dbReference>
<feature type="domain" description="GST C-terminal" evidence="2">
    <location>
        <begin position="86"/>
        <end position="206"/>
    </location>
</feature>
<dbReference type="InterPro" id="IPR036282">
    <property type="entry name" value="Glutathione-S-Trfase_C_sf"/>
</dbReference>
<dbReference type="SFLD" id="SFLDS00019">
    <property type="entry name" value="Glutathione_Transferase_(cytos"/>
    <property type="match status" value="1"/>
</dbReference>
<proteinExistence type="predicted"/>
<sequence length="206" mass="22237">MHTLYYAKGTIAIAVALTLEEAGLPYTPVRVDFASAAQTKPEYLALNPKGRVPALVTEGGTVLTETGALLEYVAALAPQADLVPLNAEAAAHMRAVMYYLASTMHVAHAHKMRGSRWADKQESFDDMTAKVPQTVAACARHIEDNCLQGDFVLGDSFSLADPYLFTVGQWLEGDGVNPADYPRIAAFLARMEARPSVQSVRSKGLL</sequence>
<dbReference type="SUPFAM" id="SSF52833">
    <property type="entry name" value="Thioredoxin-like"/>
    <property type="match status" value="1"/>
</dbReference>
<dbReference type="OrthoDB" id="7583243at2"/>
<feature type="domain" description="GST N-terminal" evidence="1">
    <location>
        <begin position="1"/>
        <end position="81"/>
    </location>
</feature>
<evidence type="ECO:0000313" key="3">
    <source>
        <dbReference type="EMBL" id="SFD83801.1"/>
    </source>
</evidence>
<dbReference type="Gene3D" id="1.20.1050.10">
    <property type="match status" value="1"/>
</dbReference>
<dbReference type="CDD" id="cd03188">
    <property type="entry name" value="GST_C_Beta"/>
    <property type="match status" value="1"/>
</dbReference>
<reference evidence="4" key="1">
    <citation type="submission" date="2016-10" db="EMBL/GenBank/DDBJ databases">
        <authorList>
            <person name="Varghese N."/>
            <person name="Submissions S."/>
        </authorList>
    </citation>
    <scope>NUCLEOTIDE SEQUENCE [LARGE SCALE GENOMIC DNA]</scope>
    <source>
        <strain evidence="4">DSM 11443</strain>
    </source>
</reference>
<dbReference type="InterPro" id="IPR010987">
    <property type="entry name" value="Glutathione-S-Trfase_C-like"/>
</dbReference>
<protein>
    <submittedName>
        <fullName evidence="3">Glutathione S-transferase</fullName>
    </submittedName>
</protein>
<keyword evidence="4" id="KW-1185">Reference proteome</keyword>
<dbReference type="Pfam" id="PF13410">
    <property type="entry name" value="GST_C_2"/>
    <property type="match status" value="1"/>
</dbReference>
<dbReference type="PANTHER" id="PTHR44051">
    <property type="entry name" value="GLUTATHIONE S-TRANSFERASE-RELATED"/>
    <property type="match status" value="1"/>
</dbReference>
<dbReference type="SUPFAM" id="SSF47616">
    <property type="entry name" value="GST C-terminal domain-like"/>
    <property type="match status" value="1"/>
</dbReference>
<dbReference type="SFLD" id="SFLDG01150">
    <property type="entry name" value="Main.1:_Beta-like"/>
    <property type="match status" value="1"/>
</dbReference>
<dbReference type="RefSeq" id="WP_093922661.1">
    <property type="nucleotide sequence ID" value="NZ_FOMW01000003.1"/>
</dbReference>
<accession>A0A1I1VLL0</accession>
<dbReference type="AlphaFoldDB" id="A0A1I1VLL0"/>
<dbReference type="InterPro" id="IPR040079">
    <property type="entry name" value="Glutathione_S-Trfase"/>
</dbReference>
<dbReference type="EMBL" id="FOMW01000003">
    <property type="protein sequence ID" value="SFD83801.1"/>
    <property type="molecule type" value="Genomic_DNA"/>
</dbReference>
<dbReference type="CDD" id="cd03057">
    <property type="entry name" value="GST_N_Beta"/>
    <property type="match status" value="1"/>
</dbReference>
<evidence type="ECO:0000259" key="2">
    <source>
        <dbReference type="PROSITE" id="PS50405"/>
    </source>
</evidence>
<dbReference type="PROSITE" id="PS50404">
    <property type="entry name" value="GST_NTER"/>
    <property type="match status" value="1"/>
</dbReference>
<gene>
    <name evidence="3" type="ORF">SAMN04488523_10330</name>
</gene>
<dbReference type="GO" id="GO:0016740">
    <property type="term" value="F:transferase activity"/>
    <property type="evidence" value="ECO:0007669"/>
    <property type="project" value="UniProtKB-KW"/>
</dbReference>
<dbReference type="STRING" id="74348.SAMN04488523_10330"/>
<dbReference type="Proteomes" id="UP000198977">
    <property type="component" value="Unassembled WGS sequence"/>
</dbReference>